<dbReference type="InterPro" id="IPR051053">
    <property type="entry name" value="ECH/Chromodomain_protein"/>
</dbReference>
<accession>A0A438NK41</accession>
<dbReference type="AlphaFoldDB" id="A0A438NK41"/>
<feature type="region of interest" description="Disordered" evidence="2">
    <location>
        <begin position="95"/>
        <end position="114"/>
    </location>
</feature>
<feature type="compositionally biased region" description="Basic and acidic residues" evidence="2">
    <location>
        <begin position="105"/>
        <end position="114"/>
    </location>
</feature>
<dbReference type="Pfam" id="PF00378">
    <property type="entry name" value="ECH_1"/>
    <property type="match status" value="1"/>
</dbReference>
<evidence type="ECO:0000313" key="4">
    <source>
        <dbReference type="Proteomes" id="UP000288859"/>
    </source>
</evidence>
<sequence length="323" mass="35170">MSDQQLPTSYSSLPFRHIKVEHVPASSPTPTPVLLIKLHRPEKLNAFTFLMQDDLELVYRLVDKDPRVKCLVLTGSGKSMCAGMDLQLGFGKDSAAKSSTQQQQQRERNADHRDSGGQVVLAIHQCSKPTIAAINGAAVGVGITMCLPAAIRVAYAKAKIGFVFSQRGIVMEACSSFFLPRLIGHSRSLFLTTTGGVYTADSAHFCPLFAEVMPTPEATVKRALELADQVANNTSIVSTKLMRDLMYRGPLSAEETHLLDSRILDGIHMKKDNSEGVQSFLEKRPARFEGALPADGPDVYPWWTPVDTSKVSPVNSKGGSSKL</sequence>
<dbReference type="SUPFAM" id="SSF52096">
    <property type="entry name" value="ClpP/crotonase"/>
    <property type="match status" value="1"/>
</dbReference>
<name>A0A438NK41_EXOME</name>
<evidence type="ECO:0000256" key="2">
    <source>
        <dbReference type="SAM" id="MobiDB-lite"/>
    </source>
</evidence>
<organism evidence="3 4">
    <name type="scientific">Exophiala mesophila</name>
    <name type="common">Black yeast-like fungus</name>
    <dbReference type="NCBI Taxonomy" id="212818"/>
    <lineage>
        <taxon>Eukaryota</taxon>
        <taxon>Fungi</taxon>
        <taxon>Dikarya</taxon>
        <taxon>Ascomycota</taxon>
        <taxon>Pezizomycotina</taxon>
        <taxon>Eurotiomycetes</taxon>
        <taxon>Chaetothyriomycetidae</taxon>
        <taxon>Chaetothyriales</taxon>
        <taxon>Herpotrichiellaceae</taxon>
        <taxon>Exophiala</taxon>
    </lineage>
</organism>
<dbReference type="PANTHER" id="PTHR43684">
    <property type="match status" value="1"/>
</dbReference>
<protein>
    <recommendedName>
        <fullName evidence="5">Enoyl-CoA hydratase</fullName>
    </recommendedName>
</protein>
<comment type="similarity">
    <text evidence="1">Belongs to the enoyl-CoA hydratase/isomerase family.</text>
</comment>
<evidence type="ECO:0008006" key="5">
    <source>
        <dbReference type="Google" id="ProtNLM"/>
    </source>
</evidence>
<evidence type="ECO:0000313" key="3">
    <source>
        <dbReference type="EMBL" id="RVX76085.1"/>
    </source>
</evidence>
<dbReference type="OrthoDB" id="2018133at2759"/>
<dbReference type="InterPro" id="IPR014748">
    <property type="entry name" value="Enoyl-CoA_hydra_C"/>
</dbReference>
<dbReference type="EMBL" id="NAJM01000001">
    <property type="protein sequence ID" value="RVX76085.1"/>
    <property type="molecule type" value="Genomic_DNA"/>
</dbReference>
<dbReference type="Gene3D" id="3.90.226.10">
    <property type="entry name" value="2-enoyl-CoA Hydratase, Chain A, domain 1"/>
    <property type="match status" value="1"/>
</dbReference>
<dbReference type="Gene3D" id="1.10.12.10">
    <property type="entry name" value="Lyase 2-enoyl-coa Hydratase, Chain A, domain 2"/>
    <property type="match status" value="1"/>
</dbReference>
<dbReference type="VEuPathDB" id="FungiDB:PV10_01576"/>
<comment type="caution">
    <text evidence="3">The sequence shown here is derived from an EMBL/GenBank/DDBJ whole genome shotgun (WGS) entry which is preliminary data.</text>
</comment>
<proteinExistence type="inferred from homology"/>
<dbReference type="CDD" id="cd06558">
    <property type="entry name" value="crotonase-like"/>
    <property type="match status" value="1"/>
</dbReference>
<gene>
    <name evidence="3" type="ORF">B0A52_00442</name>
</gene>
<dbReference type="InterPro" id="IPR029045">
    <property type="entry name" value="ClpP/crotonase-like_dom_sf"/>
</dbReference>
<dbReference type="Proteomes" id="UP000288859">
    <property type="component" value="Unassembled WGS sequence"/>
</dbReference>
<dbReference type="PANTHER" id="PTHR43684:SF4">
    <property type="entry name" value="ENOYL-COA HYDRATASE_ISOMERASE FAMILY PROTEIN (AFU_ORTHOLOGUE AFUA_1G01890)"/>
    <property type="match status" value="1"/>
</dbReference>
<reference evidence="3 4" key="1">
    <citation type="submission" date="2017-03" db="EMBL/GenBank/DDBJ databases">
        <title>Genomes of endolithic fungi from Antarctica.</title>
        <authorList>
            <person name="Coleine C."/>
            <person name="Masonjones S."/>
            <person name="Stajich J.E."/>
        </authorList>
    </citation>
    <scope>NUCLEOTIDE SEQUENCE [LARGE SCALE GENOMIC DNA]</scope>
    <source>
        <strain evidence="3 4">CCFEE 6314</strain>
    </source>
</reference>
<dbReference type="InterPro" id="IPR001753">
    <property type="entry name" value="Enoyl-CoA_hydra/iso"/>
</dbReference>
<evidence type="ECO:0000256" key="1">
    <source>
        <dbReference type="ARBA" id="ARBA00005254"/>
    </source>
</evidence>